<dbReference type="Proteomes" id="UP001501266">
    <property type="component" value="Unassembled WGS sequence"/>
</dbReference>
<name>A0ABP4JLW6_9MICO</name>
<evidence type="ECO:0000313" key="3">
    <source>
        <dbReference type="Proteomes" id="UP001501266"/>
    </source>
</evidence>
<dbReference type="EMBL" id="BAAAKK010000005">
    <property type="protein sequence ID" value="GAA1424606.1"/>
    <property type="molecule type" value="Genomic_DNA"/>
</dbReference>
<comment type="caution">
    <text evidence="2">The sequence shown here is derived from an EMBL/GenBank/DDBJ whole genome shotgun (WGS) entry which is preliminary data.</text>
</comment>
<reference evidence="3" key="1">
    <citation type="journal article" date="2019" name="Int. J. Syst. Evol. Microbiol.">
        <title>The Global Catalogue of Microorganisms (GCM) 10K type strain sequencing project: providing services to taxonomists for standard genome sequencing and annotation.</title>
        <authorList>
            <consortium name="The Broad Institute Genomics Platform"/>
            <consortium name="The Broad Institute Genome Sequencing Center for Infectious Disease"/>
            <person name="Wu L."/>
            <person name="Ma J."/>
        </authorList>
    </citation>
    <scope>NUCLEOTIDE SEQUENCE [LARGE SCALE GENOMIC DNA]</scope>
    <source>
        <strain evidence="3">JCM 12398</strain>
    </source>
</reference>
<keyword evidence="3" id="KW-1185">Reference proteome</keyword>
<evidence type="ECO:0000256" key="1">
    <source>
        <dbReference type="SAM" id="MobiDB-lite"/>
    </source>
</evidence>
<organism evidence="2 3">
    <name type="scientific">Agrococcus citreus</name>
    <dbReference type="NCBI Taxonomy" id="84643"/>
    <lineage>
        <taxon>Bacteria</taxon>
        <taxon>Bacillati</taxon>
        <taxon>Actinomycetota</taxon>
        <taxon>Actinomycetes</taxon>
        <taxon>Micrococcales</taxon>
        <taxon>Microbacteriaceae</taxon>
        <taxon>Agrococcus</taxon>
    </lineage>
</organism>
<proteinExistence type="predicted"/>
<dbReference type="InterPro" id="IPR010296">
    <property type="entry name" value="DUF899_thioredox"/>
</dbReference>
<evidence type="ECO:0000313" key="2">
    <source>
        <dbReference type="EMBL" id="GAA1424606.1"/>
    </source>
</evidence>
<gene>
    <name evidence="2" type="ORF">GCM10009640_21210</name>
</gene>
<accession>A0ABP4JLW6</accession>
<sequence>MNSVNILAMVTIDASTPAPAVVDRDTWTRERTRLLDREKAHTREGDAIAAARRRMPMTEVPDVELIGAGGATTLLDVFDGRSQLIVYKHMWHEGQPFEGQCEGCTASIWDFHDASYLHARGVSFAVLSRGPWAELAPFRAFMGYTHPWFSVEHVDDPLLGAETEGAYVALLRRGEQVFATNWITGRGVEVAMTSLSLLDMTAYGRQEEWEDSPAGWPQDPTFTGWSRDGRPVPQWSRPGATRVDASAHHH</sequence>
<feature type="region of interest" description="Disordered" evidence="1">
    <location>
        <begin position="208"/>
        <end position="250"/>
    </location>
</feature>
<protein>
    <submittedName>
        <fullName evidence="2">DUF899 family protein</fullName>
    </submittedName>
</protein>
<dbReference type="Pfam" id="PF05988">
    <property type="entry name" value="DUF899"/>
    <property type="match status" value="1"/>
</dbReference>